<dbReference type="OrthoDB" id="9776116at2"/>
<evidence type="ECO:0000313" key="2">
    <source>
        <dbReference type="EMBL" id="OBI74752.1"/>
    </source>
</evidence>
<gene>
    <name evidence="2" type="ORF">A9X01_05145</name>
</gene>
<dbReference type="EMBL" id="LZKQ01000302">
    <property type="protein sequence ID" value="OBI74752.1"/>
    <property type="molecule type" value="Genomic_DNA"/>
</dbReference>
<dbReference type="STRING" id="1790.A5645_09620"/>
<feature type="domain" description="DUF58" evidence="1">
    <location>
        <begin position="37"/>
        <end position="209"/>
    </location>
</feature>
<dbReference type="AlphaFoldDB" id="A0A1A3BLG6"/>
<dbReference type="InterPro" id="IPR002881">
    <property type="entry name" value="DUF58"/>
</dbReference>
<name>A0A1A3BLG6_MYCAS</name>
<dbReference type="PANTHER" id="PTHR33608:SF6">
    <property type="entry name" value="BLL2464 PROTEIN"/>
    <property type="match status" value="1"/>
</dbReference>
<accession>A0A1A3BLG6</accession>
<dbReference type="PANTHER" id="PTHR33608">
    <property type="entry name" value="BLL2464 PROTEIN"/>
    <property type="match status" value="1"/>
</dbReference>
<dbReference type="RefSeq" id="WP_065123277.1">
    <property type="nucleotide sequence ID" value="NZ_LZKQ01000302.1"/>
</dbReference>
<dbReference type="Proteomes" id="UP000093795">
    <property type="component" value="Unassembled WGS sequence"/>
</dbReference>
<dbReference type="eggNOG" id="COG1721">
    <property type="taxonomic scope" value="Bacteria"/>
</dbReference>
<reference evidence="2 3" key="1">
    <citation type="submission" date="2016-06" db="EMBL/GenBank/DDBJ databases">
        <authorList>
            <person name="Kjaerup R.B."/>
            <person name="Dalgaard T.S."/>
            <person name="Juul-Madsen H.R."/>
        </authorList>
    </citation>
    <scope>NUCLEOTIDE SEQUENCE [LARGE SCALE GENOMIC DNA]</scope>
    <source>
        <strain evidence="2 3">1081914.2</strain>
    </source>
</reference>
<evidence type="ECO:0000313" key="3">
    <source>
        <dbReference type="Proteomes" id="UP000093795"/>
    </source>
</evidence>
<evidence type="ECO:0000259" key="1">
    <source>
        <dbReference type="Pfam" id="PF01882"/>
    </source>
</evidence>
<organism evidence="2 3">
    <name type="scientific">Mycobacterium asiaticum</name>
    <dbReference type="NCBI Taxonomy" id="1790"/>
    <lineage>
        <taxon>Bacteria</taxon>
        <taxon>Bacillati</taxon>
        <taxon>Actinomycetota</taxon>
        <taxon>Actinomycetes</taxon>
        <taxon>Mycobacteriales</taxon>
        <taxon>Mycobacteriaceae</taxon>
        <taxon>Mycobacterium</taxon>
    </lineage>
</organism>
<comment type="caution">
    <text evidence="2">The sequence shown here is derived from an EMBL/GenBank/DDBJ whole genome shotgun (WGS) entry which is preliminary data.</text>
</comment>
<protein>
    <recommendedName>
        <fullName evidence="1">DUF58 domain-containing protein</fullName>
    </recommendedName>
</protein>
<sequence length="290" mass="31709">MGRHLNQAKSHFGTDTRRLLEGGRYALLHTRSLELDDLRPYVPGDDVRDIDWKASARSGATLIKRFVSEKHHKILLVADSGRNMSALADSGEVKGEVATNAMGAIGLIAMGRSDEIGLVCGDSRGTASVRSGRGETHVESLLHRFYTNTFRDAATSDIVRQLDFVARAHRHRLLLIVVSDEPEVTPGLGEVLKRLSGRHEVMWLMIVDMPAVGPADGGLGGFDVSTGRFVLGGGALGPRVIAAYYAAEERRAERLDAFLTEHRVRFARIGGNDEIRSAIVELTEVYRRAG</sequence>
<dbReference type="Pfam" id="PF01882">
    <property type="entry name" value="DUF58"/>
    <property type="match status" value="1"/>
</dbReference>
<proteinExistence type="predicted"/>